<dbReference type="KEGG" id="cci:CC1G_14539"/>
<dbReference type="OrthoDB" id="3065631at2759"/>
<reference evidence="2 3" key="1">
    <citation type="journal article" date="2010" name="Proc. Natl. Acad. Sci. U.S.A.">
        <title>Insights into evolution of multicellular fungi from the assembled chromosomes of the mushroom Coprinopsis cinerea (Coprinus cinereus).</title>
        <authorList>
            <person name="Stajich J.E."/>
            <person name="Wilke S.K."/>
            <person name="Ahren D."/>
            <person name="Au C.H."/>
            <person name="Birren B.W."/>
            <person name="Borodovsky M."/>
            <person name="Burns C."/>
            <person name="Canback B."/>
            <person name="Casselton L.A."/>
            <person name="Cheng C.K."/>
            <person name="Deng J."/>
            <person name="Dietrich F.S."/>
            <person name="Fargo D.C."/>
            <person name="Farman M.L."/>
            <person name="Gathman A.C."/>
            <person name="Goldberg J."/>
            <person name="Guigo R."/>
            <person name="Hoegger P.J."/>
            <person name="Hooker J.B."/>
            <person name="Huggins A."/>
            <person name="James T.Y."/>
            <person name="Kamada T."/>
            <person name="Kilaru S."/>
            <person name="Kodira C."/>
            <person name="Kues U."/>
            <person name="Kupfer D."/>
            <person name="Kwan H.S."/>
            <person name="Lomsadze A."/>
            <person name="Li W."/>
            <person name="Lilly W.W."/>
            <person name="Ma L.J."/>
            <person name="Mackey A.J."/>
            <person name="Manning G."/>
            <person name="Martin F."/>
            <person name="Muraguchi H."/>
            <person name="Natvig D.O."/>
            <person name="Palmerini H."/>
            <person name="Ramesh M.A."/>
            <person name="Rehmeyer C.J."/>
            <person name="Roe B.A."/>
            <person name="Shenoy N."/>
            <person name="Stanke M."/>
            <person name="Ter-Hovhannisyan V."/>
            <person name="Tunlid A."/>
            <person name="Velagapudi R."/>
            <person name="Vision T.J."/>
            <person name="Zeng Q."/>
            <person name="Zolan M.E."/>
            <person name="Pukkila P.J."/>
        </authorList>
    </citation>
    <scope>NUCLEOTIDE SEQUENCE [LARGE SCALE GENOMIC DNA]</scope>
    <source>
        <strain evidence="3">Okayama-7 / 130 / ATCC MYA-4618 / FGSC 9003</strain>
    </source>
</reference>
<feature type="compositionally biased region" description="Polar residues" evidence="1">
    <location>
        <begin position="530"/>
        <end position="544"/>
    </location>
</feature>
<organism evidence="2 3">
    <name type="scientific">Coprinopsis cinerea (strain Okayama-7 / 130 / ATCC MYA-4618 / FGSC 9003)</name>
    <name type="common">Inky cap fungus</name>
    <name type="synonym">Hormographiella aspergillata</name>
    <dbReference type="NCBI Taxonomy" id="240176"/>
    <lineage>
        <taxon>Eukaryota</taxon>
        <taxon>Fungi</taxon>
        <taxon>Dikarya</taxon>
        <taxon>Basidiomycota</taxon>
        <taxon>Agaricomycotina</taxon>
        <taxon>Agaricomycetes</taxon>
        <taxon>Agaricomycetidae</taxon>
        <taxon>Agaricales</taxon>
        <taxon>Agaricineae</taxon>
        <taxon>Psathyrellaceae</taxon>
        <taxon>Coprinopsis</taxon>
    </lineage>
</organism>
<dbReference type="InParanoid" id="D6RME5"/>
<dbReference type="RefSeq" id="XP_002911107.1">
    <property type="nucleotide sequence ID" value="XM_002911061.1"/>
</dbReference>
<comment type="caution">
    <text evidence="2">The sequence shown here is derived from an EMBL/GenBank/DDBJ whole genome shotgun (WGS) entry which is preliminary data.</text>
</comment>
<dbReference type="Proteomes" id="UP000001861">
    <property type="component" value="Unassembled WGS sequence"/>
</dbReference>
<feature type="compositionally biased region" description="Basic residues" evidence="1">
    <location>
        <begin position="483"/>
        <end position="496"/>
    </location>
</feature>
<evidence type="ECO:0000313" key="3">
    <source>
        <dbReference type="Proteomes" id="UP000001861"/>
    </source>
</evidence>
<evidence type="ECO:0000313" key="2">
    <source>
        <dbReference type="EMBL" id="EFI27613.1"/>
    </source>
</evidence>
<dbReference type="AlphaFoldDB" id="D6RME5"/>
<dbReference type="GeneID" id="9379205"/>
<feature type="region of interest" description="Disordered" evidence="1">
    <location>
        <begin position="460"/>
        <end position="575"/>
    </location>
</feature>
<name>D6RME5_COPC7</name>
<feature type="compositionally biased region" description="Polar residues" evidence="1">
    <location>
        <begin position="463"/>
        <end position="473"/>
    </location>
</feature>
<keyword evidence="3" id="KW-1185">Reference proteome</keyword>
<dbReference type="VEuPathDB" id="FungiDB:CC1G_14539"/>
<evidence type="ECO:0000256" key="1">
    <source>
        <dbReference type="SAM" id="MobiDB-lite"/>
    </source>
</evidence>
<dbReference type="EMBL" id="AACS02000005">
    <property type="protein sequence ID" value="EFI27613.1"/>
    <property type="molecule type" value="Genomic_DNA"/>
</dbReference>
<sequence>MHETLFSTVDGDAFYQYFWDWEPSQSDRVATLAVDAINIPSLQPSASLHSAEGEGKWEFSTRTLQTWARLLCQLIGELDEALDEVESSEESPGTSTGWEDSTIKVNEYCMALHTLLREGVLETLLLRTSLGSFLEEKLRNCCSAVSLPQHFIEDVTIDVQWQGNEARANQVLRFLEGLLSWHDAVHNLQKNVGEIMSLPADKVNVAIVKQSAVAHDLLPLSQICDFITGRRSDAQDSELFPSSEDAQGLLRSLCDYDEGKKFAGSVHPEATLLGLVTHWNTPHPVNYDAEINDVEELAMMLQKRDRFIAVGSSNQCCFCCHIVGRHKEEDVIDAYPGTNGVIHPWTPPRVGVKLSILKDVEAFLWDQLESVIKAHWDPPLSSIMRYRCESHSPTSQRDPTAPLLLGFHDLPPSPPSSTYYRSTISPDVARRLQENRSQDRIIREMFHSPTSPSLRDLDCISECDSSPSTNESESIPDMEWRSLLRRGSRSSGKRVVRLPSLPSPRQRSHKALEPDDSDAGSDGGCPCSHPFSSDFLQPSLSRRSSAGPFHSNHDARRSHRRLSQSSAAGRQHPYR</sequence>
<accession>D6RME5</accession>
<protein>
    <submittedName>
        <fullName evidence="2">Uncharacterized protein</fullName>
    </submittedName>
</protein>
<gene>
    <name evidence="2" type="ORF">CC1G_14539</name>
</gene>
<dbReference type="HOGENOM" id="CLU_474069_0_0_1"/>
<proteinExistence type="predicted"/>